<accession>A0ABP8UXB1</accession>
<evidence type="ECO:0000313" key="12">
    <source>
        <dbReference type="EMBL" id="GAA4648558.1"/>
    </source>
</evidence>
<evidence type="ECO:0000256" key="8">
    <source>
        <dbReference type="PROSITE-ProRule" id="PRU00433"/>
    </source>
</evidence>
<evidence type="ECO:0000256" key="7">
    <source>
        <dbReference type="ARBA" id="ARBA00023136"/>
    </source>
</evidence>
<feature type="signal peptide" evidence="10">
    <location>
        <begin position="1"/>
        <end position="19"/>
    </location>
</feature>
<keyword evidence="4 8" id="KW-0479">Metal-binding</keyword>
<keyword evidence="7 9" id="KW-0472">Membrane</keyword>
<keyword evidence="3 9" id="KW-0812">Transmembrane</keyword>
<keyword evidence="10" id="KW-0732">Signal</keyword>
<name>A0ABP8UXB1_9GAMM</name>
<keyword evidence="2 8" id="KW-0349">Heme</keyword>
<evidence type="ECO:0000256" key="5">
    <source>
        <dbReference type="ARBA" id="ARBA00022989"/>
    </source>
</evidence>
<keyword evidence="5 9" id="KW-1133">Transmembrane helix</keyword>
<feature type="chain" id="PRO_5047518605" evidence="10">
    <location>
        <begin position="20"/>
        <end position="251"/>
    </location>
</feature>
<gene>
    <name evidence="12" type="ORF">GCM10023116_08270</name>
</gene>
<sequence>MKKIFITWLFVLLPVAAFAAGGGGYPLDHIETDVSDKASLQRGAKFYMNYCAGCHATQFQRYERVADDLGIPHDLMLDNLVFTDAKIGDLMKNGMIEGEAKQWFGAAPPDLTMVARVRGTDWLYTYLRTFYLDPKRPWGVNNKVFPDVAMPHVLLELQGGLIDTCAGDSEGQVDTLTGEKLCGLVPDPEYKGSMSPEEYDQAMYDLVNFLDYSGEPMQLERQKIGVYVLLFLAFFFVVAYLLKREYWKDVH</sequence>
<dbReference type="PROSITE" id="PS51007">
    <property type="entry name" value="CYTC"/>
    <property type="match status" value="1"/>
</dbReference>
<dbReference type="PRINTS" id="PR00603">
    <property type="entry name" value="CYTOCHROMEC1"/>
</dbReference>
<evidence type="ECO:0000259" key="11">
    <source>
        <dbReference type="PROSITE" id="PS51007"/>
    </source>
</evidence>
<dbReference type="RefSeq" id="WP_345194222.1">
    <property type="nucleotide sequence ID" value="NZ_BAABFL010000081.1"/>
</dbReference>
<reference evidence="13" key="1">
    <citation type="journal article" date="2019" name="Int. J. Syst. Evol. Microbiol.">
        <title>The Global Catalogue of Microorganisms (GCM) 10K type strain sequencing project: providing services to taxonomists for standard genome sequencing and annotation.</title>
        <authorList>
            <consortium name="The Broad Institute Genomics Platform"/>
            <consortium name="The Broad Institute Genome Sequencing Center for Infectious Disease"/>
            <person name="Wu L."/>
            <person name="Ma J."/>
        </authorList>
    </citation>
    <scope>NUCLEOTIDE SEQUENCE [LARGE SCALE GENOMIC DNA]</scope>
    <source>
        <strain evidence="13">JCM 17805</strain>
    </source>
</reference>
<evidence type="ECO:0000256" key="9">
    <source>
        <dbReference type="SAM" id="Phobius"/>
    </source>
</evidence>
<proteinExistence type="predicted"/>
<organism evidence="12 13">
    <name type="scientific">Kistimonas scapharcae</name>
    <dbReference type="NCBI Taxonomy" id="1036133"/>
    <lineage>
        <taxon>Bacteria</taxon>
        <taxon>Pseudomonadati</taxon>
        <taxon>Pseudomonadota</taxon>
        <taxon>Gammaproteobacteria</taxon>
        <taxon>Oceanospirillales</taxon>
        <taxon>Endozoicomonadaceae</taxon>
        <taxon>Kistimonas</taxon>
    </lineage>
</organism>
<keyword evidence="13" id="KW-1185">Reference proteome</keyword>
<dbReference type="PANTHER" id="PTHR10266:SF3">
    <property type="entry name" value="CYTOCHROME C1, HEME PROTEIN, MITOCHONDRIAL"/>
    <property type="match status" value="1"/>
</dbReference>
<comment type="caution">
    <text evidence="12">The sequence shown here is derived from an EMBL/GenBank/DDBJ whole genome shotgun (WGS) entry which is preliminary data.</text>
</comment>
<evidence type="ECO:0000256" key="1">
    <source>
        <dbReference type="ARBA" id="ARBA00004370"/>
    </source>
</evidence>
<dbReference type="PANTHER" id="PTHR10266">
    <property type="entry name" value="CYTOCHROME C1"/>
    <property type="match status" value="1"/>
</dbReference>
<evidence type="ECO:0000256" key="6">
    <source>
        <dbReference type="ARBA" id="ARBA00023004"/>
    </source>
</evidence>
<evidence type="ECO:0000256" key="4">
    <source>
        <dbReference type="ARBA" id="ARBA00022723"/>
    </source>
</evidence>
<dbReference type="Gene3D" id="1.10.760.10">
    <property type="entry name" value="Cytochrome c-like domain"/>
    <property type="match status" value="1"/>
</dbReference>
<dbReference type="InterPro" id="IPR009056">
    <property type="entry name" value="Cyt_c-like_dom"/>
</dbReference>
<evidence type="ECO:0000256" key="3">
    <source>
        <dbReference type="ARBA" id="ARBA00022692"/>
    </source>
</evidence>
<dbReference type="Proteomes" id="UP001500604">
    <property type="component" value="Unassembled WGS sequence"/>
</dbReference>
<dbReference type="Pfam" id="PF02167">
    <property type="entry name" value="Cytochrom_C1"/>
    <property type="match status" value="1"/>
</dbReference>
<dbReference type="InterPro" id="IPR002326">
    <property type="entry name" value="Cyt_c1"/>
</dbReference>
<protein>
    <submittedName>
        <fullName evidence="12">Cytochrome c1</fullName>
    </submittedName>
</protein>
<evidence type="ECO:0000256" key="2">
    <source>
        <dbReference type="ARBA" id="ARBA00022617"/>
    </source>
</evidence>
<dbReference type="SUPFAM" id="SSF46626">
    <property type="entry name" value="Cytochrome c"/>
    <property type="match status" value="1"/>
</dbReference>
<feature type="transmembrane region" description="Helical" evidence="9">
    <location>
        <begin position="224"/>
        <end position="242"/>
    </location>
</feature>
<evidence type="ECO:0000313" key="13">
    <source>
        <dbReference type="Proteomes" id="UP001500604"/>
    </source>
</evidence>
<evidence type="ECO:0000256" key="10">
    <source>
        <dbReference type="SAM" id="SignalP"/>
    </source>
</evidence>
<feature type="domain" description="Cytochrome c" evidence="11">
    <location>
        <begin position="38"/>
        <end position="214"/>
    </location>
</feature>
<dbReference type="EMBL" id="BAABFL010000081">
    <property type="protein sequence ID" value="GAA4648558.1"/>
    <property type="molecule type" value="Genomic_DNA"/>
</dbReference>
<keyword evidence="6 8" id="KW-0408">Iron</keyword>
<dbReference type="InterPro" id="IPR036909">
    <property type="entry name" value="Cyt_c-like_dom_sf"/>
</dbReference>
<comment type="subcellular location">
    <subcellularLocation>
        <location evidence="1">Membrane</location>
    </subcellularLocation>
</comment>